<dbReference type="PANTHER" id="PTHR37820:SF1">
    <property type="entry name" value="CELL DIVISION PROTEIN FTSQ"/>
    <property type="match status" value="1"/>
</dbReference>
<feature type="domain" description="POTRA" evidence="10">
    <location>
        <begin position="43"/>
        <end position="112"/>
    </location>
</feature>
<evidence type="ECO:0000256" key="8">
    <source>
        <dbReference type="SAM" id="MobiDB-lite"/>
    </source>
</evidence>
<organism evidence="11 12">
    <name type="scientific">Acetanaerobacterium elongatum</name>
    <dbReference type="NCBI Taxonomy" id="258515"/>
    <lineage>
        <taxon>Bacteria</taxon>
        <taxon>Bacillati</taxon>
        <taxon>Bacillota</taxon>
        <taxon>Clostridia</taxon>
        <taxon>Eubacteriales</taxon>
        <taxon>Oscillospiraceae</taxon>
        <taxon>Acetanaerobacterium</taxon>
    </lineage>
</organism>
<dbReference type="Gene3D" id="3.10.20.310">
    <property type="entry name" value="membrane protein fhac"/>
    <property type="match status" value="1"/>
</dbReference>
<dbReference type="InterPro" id="IPR034746">
    <property type="entry name" value="POTRA"/>
</dbReference>
<keyword evidence="2" id="KW-1003">Cell membrane</keyword>
<keyword evidence="3 11" id="KW-0132">Cell division</keyword>
<comment type="subcellular location">
    <subcellularLocation>
        <location evidence="1">Membrane</location>
    </subcellularLocation>
</comment>
<evidence type="ECO:0000256" key="2">
    <source>
        <dbReference type="ARBA" id="ARBA00022475"/>
    </source>
</evidence>
<dbReference type="InterPro" id="IPR013685">
    <property type="entry name" value="POTRA_FtsQ_type"/>
</dbReference>
<evidence type="ECO:0000256" key="6">
    <source>
        <dbReference type="ARBA" id="ARBA00023136"/>
    </source>
</evidence>
<evidence type="ECO:0000313" key="11">
    <source>
        <dbReference type="EMBL" id="SDM71706.1"/>
    </source>
</evidence>
<evidence type="ECO:0000256" key="4">
    <source>
        <dbReference type="ARBA" id="ARBA00022692"/>
    </source>
</evidence>
<dbReference type="RefSeq" id="WP_092637916.1">
    <property type="nucleotide sequence ID" value="NZ_FNID01000004.1"/>
</dbReference>
<evidence type="ECO:0000256" key="9">
    <source>
        <dbReference type="SAM" id="Phobius"/>
    </source>
</evidence>
<dbReference type="InterPro" id="IPR050487">
    <property type="entry name" value="FtsQ_DivIB"/>
</dbReference>
<evidence type="ECO:0000256" key="5">
    <source>
        <dbReference type="ARBA" id="ARBA00022989"/>
    </source>
</evidence>
<dbReference type="STRING" id="258515.SAMN05192585_10411"/>
<dbReference type="GO" id="GO:0005886">
    <property type="term" value="C:plasma membrane"/>
    <property type="evidence" value="ECO:0007669"/>
    <property type="project" value="TreeGrafter"/>
</dbReference>
<sequence>MRTKSASDNRKKRHRRRHGLAFYTVPIALLMTITLGVLLYNLLKVETILVEGTTRYQTDEILSASGLKAGDKMFKIKPSAVTGAIEQKLSYIGEAKLSFQLPSTVILTVSEASVACSLETADGYILLSDKFKILQAGSPMADANVPIIRGLKPKEVKQGELFKAEKGEDITVIQELFDAIAEYTFPDVKLIDISDISNISLKYGNENKILLGGPSQLTYKIRFVKEVLNKNAESNNTGGLTINAQTLDSKAHPYVSVLPATTIYTDTSSTPPGSSNEEADSSKQGGQADASSSKSSSKQAESTKSQTSEEAGSATASASSS</sequence>
<dbReference type="EMBL" id="FNID01000004">
    <property type="protein sequence ID" value="SDM71706.1"/>
    <property type="molecule type" value="Genomic_DNA"/>
</dbReference>
<keyword evidence="4 9" id="KW-0812">Transmembrane</keyword>
<feature type="compositionally biased region" description="Low complexity" evidence="8">
    <location>
        <begin position="287"/>
        <end position="321"/>
    </location>
</feature>
<protein>
    <submittedName>
        <fullName evidence="11">Cell division septal protein FtsQ</fullName>
    </submittedName>
</protein>
<evidence type="ECO:0000259" key="10">
    <source>
        <dbReference type="PROSITE" id="PS51779"/>
    </source>
</evidence>
<gene>
    <name evidence="11" type="ORF">SAMN05192585_10411</name>
</gene>
<proteinExistence type="predicted"/>
<feature type="compositionally biased region" description="Polar residues" evidence="8">
    <location>
        <begin position="263"/>
        <end position="276"/>
    </location>
</feature>
<evidence type="ECO:0000256" key="3">
    <source>
        <dbReference type="ARBA" id="ARBA00022618"/>
    </source>
</evidence>
<dbReference type="PANTHER" id="PTHR37820">
    <property type="entry name" value="CELL DIVISION PROTEIN DIVIB"/>
    <property type="match status" value="1"/>
</dbReference>
<keyword evidence="6 9" id="KW-0472">Membrane</keyword>
<feature type="transmembrane region" description="Helical" evidence="9">
    <location>
        <begin position="20"/>
        <end position="43"/>
    </location>
</feature>
<dbReference type="Proteomes" id="UP000199182">
    <property type="component" value="Unassembled WGS sequence"/>
</dbReference>
<dbReference type="OrthoDB" id="1863519at2"/>
<keyword evidence="7" id="KW-0131">Cell cycle</keyword>
<reference evidence="11 12" key="1">
    <citation type="submission" date="2016-10" db="EMBL/GenBank/DDBJ databases">
        <authorList>
            <person name="de Groot N.N."/>
        </authorList>
    </citation>
    <scope>NUCLEOTIDE SEQUENCE [LARGE SCALE GENOMIC DNA]</scope>
    <source>
        <strain evidence="11 12">CGMCC 1.5012</strain>
    </source>
</reference>
<dbReference type="PROSITE" id="PS51779">
    <property type="entry name" value="POTRA"/>
    <property type="match status" value="1"/>
</dbReference>
<evidence type="ECO:0000256" key="1">
    <source>
        <dbReference type="ARBA" id="ARBA00004370"/>
    </source>
</evidence>
<name>A0A1G9VHV8_9FIRM</name>
<evidence type="ECO:0000256" key="7">
    <source>
        <dbReference type="ARBA" id="ARBA00023306"/>
    </source>
</evidence>
<evidence type="ECO:0000313" key="12">
    <source>
        <dbReference type="Proteomes" id="UP000199182"/>
    </source>
</evidence>
<keyword evidence="5 9" id="KW-1133">Transmembrane helix</keyword>
<keyword evidence="12" id="KW-1185">Reference proteome</keyword>
<dbReference type="Pfam" id="PF08478">
    <property type="entry name" value="POTRA_1"/>
    <property type="match status" value="1"/>
</dbReference>
<accession>A0A1G9VHV8</accession>
<dbReference type="AlphaFoldDB" id="A0A1G9VHV8"/>
<dbReference type="GO" id="GO:0051301">
    <property type="term" value="P:cell division"/>
    <property type="evidence" value="ECO:0007669"/>
    <property type="project" value="UniProtKB-KW"/>
</dbReference>
<feature type="region of interest" description="Disordered" evidence="8">
    <location>
        <begin position="263"/>
        <end position="321"/>
    </location>
</feature>